<accession>A0ABZ0L0M0</accession>
<dbReference type="EMBL" id="CP116341">
    <property type="protein sequence ID" value="WOV84724.1"/>
    <property type="molecule type" value="Genomic_DNA"/>
</dbReference>
<evidence type="ECO:0008006" key="3">
    <source>
        <dbReference type="Google" id="ProtNLM"/>
    </source>
</evidence>
<protein>
    <recommendedName>
        <fullName evidence="3">SF3 helicase domain-containing protein</fullName>
    </recommendedName>
</protein>
<evidence type="ECO:0000313" key="2">
    <source>
        <dbReference type="Proteomes" id="UP001303532"/>
    </source>
</evidence>
<dbReference type="Proteomes" id="UP001303532">
    <property type="component" value="Chromosome"/>
</dbReference>
<gene>
    <name evidence="1" type="ORF">PGH26_02015</name>
</gene>
<sequence length="501" mass="56466">MDDKLLNNAEANKSSTQLTKKELVQQSFEQNGLTFGQVMIQLAYCAEEFFVTETSEVYATIPIRNIHENLAVKSAMFKKWLRAEFFELIGKAPSSGLLTDAIDMVAAREELTSENIKNVAIRIAEKSGKLYIDLANSKRQVVEIDTSGWRVIENNRCPIKFIRPSKLLEMPMPVRNGSIDELKRFVNVEGHDWVLFVSFILTVLRSKGPFPILVFQGISGNGKSTHSRVIKRLVDPQTVEIASLSRNEDDLLIFSKETILPVFDNVSNISNEASDSLCKLSTGAAISTRSYYTNGEEFIMSSMRPAIVNGIDYIAHRSDFASRSIIINLPVLGGRRKDEKTFWEQFDEAKPRIFGAFIDVLCKSITDLPTIKIDNLPRLADFALLSVAAEKHFGFEEGAFMRAFESNHSVAAKDALEGSLIGLAIEKCLMTREIIEGTADEVLTLLKTFVSQEDFKDKNWVKANHFKNLMDRMQPTLLKNGMTYEYVRKSHGRIHTISKIQ</sequence>
<reference evidence="1 2" key="1">
    <citation type="submission" date="2023-01" db="EMBL/GenBank/DDBJ databases">
        <title>Sporosarcina sp. nov., isolated from Korean tranditional fermented seafood 'Jeotgal'.</title>
        <authorList>
            <person name="Yang A.-I."/>
        </authorList>
    </citation>
    <scope>NUCLEOTIDE SEQUENCE [LARGE SCALE GENOMIC DNA]</scope>
    <source>
        <strain evidence="1 2">B2O-1</strain>
    </source>
</reference>
<organism evidence="1 2">
    <name type="scientific">Sporosarcina jeotgali</name>
    <dbReference type="NCBI Taxonomy" id="3020056"/>
    <lineage>
        <taxon>Bacteria</taxon>
        <taxon>Bacillati</taxon>
        <taxon>Bacillota</taxon>
        <taxon>Bacilli</taxon>
        <taxon>Bacillales</taxon>
        <taxon>Caryophanaceae</taxon>
        <taxon>Sporosarcina</taxon>
    </lineage>
</organism>
<evidence type="ECO:0000313" key="1">
    <source>
        <dbReference type="EMBL" id="WOV84724.1"/>
    </source>
</evidence>
<name>A0ABZ0L0M0_9BACL</name>
<keyword evidence="2" id="KW-1185">Reference proteome</keyword>
<proteinExistence type="predicted"/>
<dbReference type="RefSeq" id="WP_323692370.1">
    <property type="nucleotide sequence ID" value="NZ_CP116341.1"/>
</dbReference>